<comment type="caution">
    <text evidence="1">The sequence shown here is derived from an EMBL/GenBank/DDBJ whole genome shotgun (WGS) entry which is preliminary data.</text>
</comment>
<dbReference type="AlphaFoldDB" id="A0A5Y3X1P5"/>
<reference evidence="1" key="1">
    <citation type="submission" date="2018-06" db="EMBL/GenBank/DDBJ databases">
        <authorList>
            <person name="Ashton P.M."/>
            <person name="Dallman T."/>
            <person name="Nair S."/>
            <person name="De Pinna E."/>
            <person name="Peters T."/>
            <person name="Grant K."/>
        </authorList>
    </citation>
    <scope>NUCLEOTIDE SEQUENCE [LARGE SCALE GENOMIC DNA]</scope>
    <source>
        <strain evidence="1">318584</strain>
    </source>
</reference>
<accession>A0A5Y3X1P5</accession>
<protein>
    <submittedName>
        <fullName evidence="1">Uncharacterized protein</fullName>
    </submittedName>
</protein>
<evidence type="ECO:0000313" key="1">
    <source>
        <dbReference type="EMBL" id="ECJ4504306.1"/>
    </source>
</evidence>
<gene>
    <name evidence="1" type="ORF">DNU24_00880</name>
</gene>
<dbReference type="Proteomes" id="UP000839747">
    <property type="component" value="Unassembled WGS sequence"/>
</dbReference>
<organism evidence="1">
    <name type="scientific">Salmonella enterica subsp. salamae</name>
    <dbReference type="NCBI Taxonomy" id="59202"/>
    <lineage>
        <taxon>Bacteria</taxon>
        <taxon>Pseudomonadati</taxon>
        <taxon>Pseudomonadota</taxon>
        <taxon>Gammaproteobacteria</taxon>
        <taxon>Enterobacterales</taxon>
        <taxon>Enterobacteriaceae</taxon>
        <taxon>Salmonella</taxon>
    </lineage>
</organism>
<dbReference type="EMBL" id="AAIYKG010000001">
    <property type="protein sequence ID" value="ECJ4504306.1"/>
    <property type="molecule type" value="Genomic_DNA"/>
</dbReference>
<sequence length="88" mass="10339">MENACACLSSQKIVCHGKKWTKWSNFTLNQQKTTTKTNLMAFISNKLRKKQNKAKLCEKHFINQFVTMIKNKTKNYKNIKKQQVNMAL</sequence>
<name>A0A5Y3X1P5_SALER</name>
<proteinExistence type="predicted"/>